<evidence type="ECO:0000313" key="1">
    <source>
        <dbReference type="EMBL" id="ENU26900.1"/>
    </source>
</evidence>
<dbReference type="EMBL" id="APOJ01000024">
    <property type="protein sequence ID" value="ENU26900.1"/>
    <property type="molecule type" value="Genomic_DNA"/>
</dbReference>
<reference evidence="1 2" key="2">
    <citation type="journal article" date="2016" name="Int. J. Syst. Evol. Microbiol.">
        <title>Taxonomy of haemolytic and/or proteolytic strains of the genus Acinetobacter with the proposal of Acinetobacter courvalinii sp. nov. (genomic species 14 sensu Bouvet &amp; Jeanjean), Acinetobacter dispersus sp. nov. (genomic species 17), Acinetobacter modestus sp. nov., Acinetobacter proteolyticus sp. nov. and Acinetobacter vivianii sp. nov.</title>
        <authorList>
            <person name="Nemec A."/>
            <person name="Radolfova-Krizova L."/>
            <person name="Maixnerova M."/>
            <person name="Vrestiakova E."/>
            <person name="Jezek P."/>
            <person name="Sedo O."/>
        </authorList>
    </citation>
    <scope>NUCLEOTIDE SEQUENCE [LARGE SCALE GENOMIC DNA]</scope>
    <source>
        <strain evidence="1 2">NIPH 236</strain>
    </source>
</reference>
<dbReference type="InterPro" id="IPR027396">
    <property type="entry name" value="DsrEFH-like"/>
</dbReference>
<dbReference type="Gene3D" id="3.40.1260.10">
    <property type="entry name" value="DsrEFH-like"/>
    <property type="match status" value="1"/>
</dbReference>
<accession>A0ABN0JNT7</accession>
<organism evidence="1 2">
    <name type="scientific">Acinetobacter modestus</name>
    <dbReference type="NCBI Taxonomy" id="1776740"/>
    <lineage>
        <taxon>Bacteria</taxon>
        <taxon>Pseudomonadati</taxon>
        <taxon>Pseudomonadota</taxon>
        <taxon>Gammaproteobacteria</taxon>
        <taxon>Moraxellales</taxon>
        <taxon>Moraxellaceae</taxon>
        <taxon>Acinetobacter</taxon>
    </lineage>
</organism>
<proteinExistence type="predicted"/>
<dbReference type="GeneID" id="92835255"/>
<name>A0ABN0JNT7_9GAMM</name>
<dbReference type="Proteomes" id="UP000013190">
    <property type="component" value="Unassembled WGS sequence"/>
</dbReference>
<dbReference type="RefSeq" id="WP_004662002.1">
    <property type="nucleotide sequence ID" value="NZ_BMDV01000002.1"/>
</dbReference>
<protein>
    <recommendedName>
        <fullName evidence="3">Sulfurtransferase complex subunit TusB</fullName>
    </recommendedName>
</protein>
<evidence type="ECO:0008006" key="3">
    <source>
        <dbReference type="Google" id="ProtNLM"/>
    </source>
</evidence>
<comment type="caution">
    <text evidence="1">The sequence shown here is derived from an EMBL/GenBank/DDBJ whole genome shotgun (WGS) entry which is preliminary data.</text>
</comment>
<dbReference type="SUPFAM" id="SSF75169">
    <property type="entry name" value="DsrEFH-like"/>
    <property type="match status" value="1"/>
</dbReference>
<keyword evidence="2" id="KW-1185">Reference proteome</keyword>
<reference evidence="2" key="1">
    <citation type="submission" date="2013-02" db="EMBL/GenBank/DDBJ databases">
        <title>The Genome Sequence of Acinetobacter sp. NIPH 236.</title>
        <authorList>
            <consortium name="The Broad Institute Genome Sequencing Platform"/>
            <consortium name="The Broad Institute Genome Sequencing Center for Infectious Disease"/>
            <person name="Cerqueira G."/>
            <person name="Feldgarden M."/>
            <person name="Courvalin P."/>
            <person name="Perichon B."/>
            <person name="Grillot-Courvalin C."/>
            <person name="Clermont D."/>
            <person name="Rocha E."/>
            <person name="Yoon E.-J."/>
            <person name="Nemec A."/>
            <person name="Walker B."/>
            <person name="Young S.K."/>
            <person name="Zeng Q."/>
            <person name="Gargeya S."/>
            <person name="Fitzgerald M."/>
            <person name="Haas B."/>
            <person name="Abouelleil A."/>
            <person name="Alvarado L."/>
            <person name="Arachchi H.M."/>
            <person name="Berlin A.M."/>
            <person name="Chapman S.B."/>
            <person name="Dewar J."/>
            <person name="Goldberg J."/>
            <person name="Griggs A."/>
            <person name="Gujja S."/>
            <person name="Hansen M."/>
            <person name="Howarth C."/>
            <person name="Imamovic A."/>
            <person name="Larimer J."/>
            <person name="McCowan C."/>
            <person name="Murphy C."/>
            <person name="Neiman D."/>
            <person name="Pearson M."/>
            <person name="Priest M."/>
            <person name="Roberts A."/>
            <person name="Saif S."/>
            <person name="Shea T."/>
            <person name="Sisk P."/>
            <person name="Sykes S."/>
            <person name="Wortman J."/>
            <person name="Nusbaum C."/>
            <person name="Birren B."/>
        </authorList>
    </citation>
    <scope>NUCLEOTIDE SEQUENCE [LARGE SCALE GENOMIC DNA]</scope>
    <source>
        <strain evidence="2">NIPH 236</strain>
    </source>
</reference>
<gene>
    <name evidence="1" type="ORF">F992_01868</name>
</gene>
<sequence length="94" mass="10914">MENSTLFLIQSPYYNTDKIWIELAQMAHVNDTIVVMGDGLLLLTKKILDLYPNLYCLSNEQSLLRDEIKSEVKIIEFAEFADLVLQFKRCISLK</sequence>
<evidence type="ECO:0000313" key="2">
    <source>
        <dbReference type="Proteomes" id="UP000013190"/>
    </source>
</evidence>